<feature type="region of interest" description="Disordered" evidence="1">
    <location>
        <begin position="126"/>
        <end position="146"/>
    </location>
</feature>
<dbReference type="AlphaFoldDB" id="A0A4Z1PDU6"/>
<name>A0A4Z1PDU6_9PEZI</name>
<reference evidence="2 3" key="1">
    <citation type="submission" date="2019-04" db="EMBL/GenBank/DDBJ databases">
        <title>High contiguity whole genome sequence and gene annotation resource for two Venturia nashicola isolates.</title>
        <authorList>
            <person name="Prokchorchik M."/>
            <person name="Won K."/>
            <person name="Lee Y."/>
            <person name="Choi E.D."/>
            <person name="Segonzac C."/>
            <person name="Sohn K.H."/>
        </authorList>
    </citation>
    <scope>NUCLEOTIDE SEQUENCE [LARGE SCALE GENOMIC DNA]</scope>
    <source>
        <strain evidence="2 3">PRI2</strain>
    </source>
</reference>
<dbReference type="EMBL" id="SNSC02000002">
    <property type="protein sequence ID" value="TID26713.1"/>
    <property type="molecule type" value="Genomic_DNA"/>
</dbReference>
<proteinExistence type="predicted"/>
<evidence type="ECO:0000313" key="3">
    <source>
        <dbReference type="Proteomes" id="UP000298493"/>
    </source>
</evidence>
<gene>
    <name evidence="2" type="ORF">E6O75_ATG01206</name>
</gene>
<sequence>MNGSMRTCICNKQELVTCWTFLGEELGTIYYCRKEIARLNFEIGQAPLSAIDLPAEDAASQPPIIEKVELPAGRSVIVEEVIQANLRISPDVLSIHAVQQPSCNVQGYVREMLEETDAGTYVVRMREDAKEREPVTRRSKEERETA</sequence>
<dbReference type="Proteomes" id="UP000298493">
    <property type="component" value="Unassembled WGS sequence"/>
</dbReference>
<evidence type="ECO:0000256" key="1">
    <source>
        <dbReference type="SAM" id="MobiDB-lite"/>
    </source>
</evidence>
<comment type="caution">
    <text evidence="2">The sequence shown here is derived from an EMBL/GenBank/DDBJ whole genome shotgun (WGS) entry which is preliminary data.</text>
</comment>
<organism evidence="2 3">
    <name type="scientific">Venturia nashicola</name>
    <dbReference type="NCBI Taxonomy" id="86259"/>
    <lineage>
        <taxon>Eukaryota</taxon>
        <taxon>Fungi</taxon>
        <taxon>Dikarya</taxon>
        <taxon>Ascomycota</taxon>
        <taxon>Pezizomycotina</taxon>
        <taxon>Dothideomycetes</taxon>
        <taxon>Pleosporomycetidae</taxon>
        <taxon>Venturiales</taxon>
        <taxon>Venturiaceae</taxon>
        <taxon>Venturia</taxon>
    </lineage>
</organism>
<evidence type="ECO:0000313" key="2">
    <source>
        <dbReference type="EMBL" id="TID26713.1"/>
    </source>
</evidence>
<keyword evidence="3" id="KW-1185">Reference proteome</keyword>
<accession>A0A4Z1PDU6</accession>
<protein>
    <submittedName>
        <fullName evidence="2">Beta-catenin-like protein 1</fullName>
    </submittedName>
</protein>